<feature type="compositionally biased region" description="Polar residues" evidence="8">
    <location>
        <begin position="12"/>
        <end position="23"/>
    </location>
</feature>
<feature type="compositionally biased region" description="Basic residues" evidence="8">
    <location>
        <begin position="261"/>
        <end position="281"/>
    </location>
</feature>
<dbReference type="RefSeq" id="WP_013954931.1">
    <property type="nucleotide sequence ID" value="NZ_CP005933.1"/>
</dbReference>
<evidence type="ECO:0000259" key="9">
    <source>
        <dbReference type="SMART" id="SM01382"/>
    </source>
</evidence>
<dbReference type="Pfam" id="PF00181">
    <property type="entry name" value="Ribosomal_L2_N"/>
    <property type="match status" value="1"/>
</dbReference>
<dbReference type="SMART" id="SM01382">
    <property type="entry name" value="Ribosomal_L2_C"/>
    <property type="match status" value="1"/>
</dbReference>
<protein>
    <recommendedName>
        <fullName evidence="6 7">Large ribosomal subunit protein uL2</fullName>
    </recommendedName>
</protein>
<feature type="region of interest" description="Disordered" evidence="8">
    <location>
        <begin position="1"/>
        <end position="23"/>
    </location>
</feature>
<dbReference type="FunFam" id="4.10.950.10:FF:000001">
    <property type="entry name" value="50S ribosomal protein L2"/>
    <property type="match status" value="1"/>
</dbReference>
<dbReference type="KEGG" id="mbq:K668_02930"/>
<dbReference type="PIRSF" id="PIRSF002158">
    <property type="entry name" value="Ribosomal_L2"/>
    <property type="match status" value="1"/>
</dbReference>
<dbReference type="InterPro" id="IPR014722">
    <property type="entry name" value="Rib_uL2_dom2"/>
</dbReference>
<evidence type="ECO:0000313" key="11">
    <source>
        <dbReference type="EMBL" id="AIA34162.1"/>
    </source>
</evidence>
<dbReference type="InterPro" id="IPR022669">
    <property type="entry name" value="Ribosomal_uL2_C"/>
</dbReference>
<keyword evidence="5 7" id="KW-0687">Ribonucleoprotein</keyword>
<feature type="region of interest" description="Disordered" evidence="8">
    <location>
        <begin position="224"/>
        <end position="281"/>
    </location>
</feature>
<dbReference type="PANTHER" id="PTHR13691">
    <property type="entry name" value="RIBOSOMAL PROTEIN L2"/>
    <property type="match status" value="1"/>
</dbReference>
<dbReference type="InterPro" id="IPR014726">
    <property type="entry name" value="Ribosomal_uL2_dom3"/>
</dbReference>
<dbReference type="SUPFAM" id="SSF50249">
    <property type="entry name" value="Nucleic acid-binding proteins"/>
    <property type="match status" value="1"/>
</dbReference>
<dbReference type="InterPro" id="IPR002171">
    <property type="entry name" value="Ribosomal_uL2"/>
</dbReference>
<dbReference type="Pfam" id="PF03947">
    <property type="entry name" value="Ribosomal_L2_C"/>
    <property type="match status" value="1"/>
</dbReference>
<dbReference type="Gene3D" id="2.30.30.30">
    <property type="match status" value="1"/>
</dbReference>
<sequence>MAVKHYKPVTNGRRNMSSLDYSKNLSGHAPEKSLLVILKKNSGRNNQGKITVRHQGGRVKRYYRIIDFKRNKDDIPAVVKSIEYDPNRSANICLLAYADGEKRYILAPEGIKVGQKVISGNNVDILVGNSLPLSNIPEGTFVHNVEMQPGGGGIIARSAGTSAQILGKDDDGKYVVLRLKSGEMRRILARCRATIGVVGNGEHSLVLLGKAGRSRHLGVRPTVRGSVMNPIDHPHGGGEGKQPIGRKAPLTPWGKKALGVKTRKTKKSSTKLILRRRKDSK</sequence>
<dbReference type="PROSITE" id="PS00467">
    <property type="entry name" value="RIBOSOMAL_L2"/>
    <property type="match status" value="1"/>
</dbReference>
<proteinExistence type="inferred from homology"/>
<dbReference type="GO" id="GO:0003735">
    <property type="term" value="F:structural constituent of ribosome"/>
    <property type="evidence" value="ECO:0007669"/>
    <property type="project" value="InterPro"/>
</dbReference>
<dbReference type="InterPro" id="IPR022666">
    <property type="entry name" value="Ribosomal_uL2_RNA-bd_dom"/>
</dbReference>
<comment type="similarity">
    <text evidence="1 7">Belongs to the universal ribosomal protein uL2 family.</text>
</comment>
<evidence type="ECO:0000256" key="4">
    <source>
        <dbReference type="ARBA" id="ARBA00022980"/>
    </source>
</evidence>
<dbReference type="Gene3D" id="4.10.950.10">
    <property type="entry name" value="Ribosomal protein L2, domain 3"/>
    <property type="match status" value="1"/>
</dbReference>
<dbReference type="PANTHER" id="PTHR13691:SF5">
    <property type="entry name" value="LARGE RIBOSOMAL SUBUNIT PROTEIN UL2M"/>
    <property type="match status" value="1"/>
</dbReference>
<dbReference type="GO" id="GO:0019843">
    <property type="term" value="F:rRNA binding"/>
    <property type="evidence" value="ECO:0007669"/>
    <property type="project" value="UniProtKB-UniRule"/>
</dbReference>
<evidence type="ECO:0000256" key="8">
    <source>
        <dbReference type="SAM" id="MobiDB-lite"/>
    </source>
</evidence>
<comment type="subunit">
    <text evidence="7">Part of the 50S ribosomal subunit. Forms a bridge to the 30S subunit in the 70S ribosome.</text>
</comment>
<evidence type="ECO:0000256" key="2">
    <source>
        <dbReference type="ARBA" id="ARBA00022730"/>
    </source>
</evidence>
<evidence type="ECO:0000256" key="7">
    <source>
        <dbReference type="HAMAP-Rule" id="MF_01320"/>
    </source>
</evidence>
<feature type="domain" description="Large ribosomal subunit protein uL2 RNA-binding" evidence="10">
    <location>
        <begin position="43"/>
        <end position="119"/>
    </location>
</feature>
<dbReference type="GO" id="GO:0002181">
    <property type="term" value="P:cytoplasmic translation"/>
    <property type="evidence" value="ECO:0007669"/>
    <property type="project" value="TreeGrafter"/>
</dbReference>
<dbReference type="NCBIfam" id="TIGR01171">
    <property type="entry name" value="rplB_bact"/>
    <property type="match status" value="1"/>
</dbReference>
<feature type="domain" description="Large ribosomal subunit protein uL2 C-terminal" evidence="9">
    <location>
        <begin position="125"/>
        <end position="256"/>
    </location>
</feature>
<dbReference type="FunFam" id="2.30.30.30:FF:000001">
    <property type="entry name" value="50S ribosomal protein L2"/>
    <property type="match status" value="1"/>
</dbReference>
<dbReference type="FunFam" id="2.40.50.140:FF:000003">
    <property type="entry name" value="50S ribosomal protein L2"/>
    <property type="match status" value="1"/>
</dbReference>
<keyword evidence="3 7" id="KW-0694">RNA-binding</keyword>
<dbReference type="HOGENOM" id="CLU_036235_2_1_14"/>
<evidence type="ECO:0000256" key="5">
    <source>
        <dbReference type="ARBA" id="ARBA00023274"/>
    </source>
</evidence>
<reference evidence="11 12" key="1">
    <citation type="submission" date="2013-04" db="EMBL/GenBank/DDBJ databases">
        <authorList>
            <person name="Lin L."/>
            <person name="Zeng Z."/>
            <person name="Xie J."/>
            <person name="Luo L."/>
            <person name="Yang Z."/>
            <person name="Liang W."/>
            <person name="Lin H."/>
            <person name="Dong C."/>
            <person name="Sun Y."/>
        </authorList>
    </citation>
    <scope>NUCLEOTIDE SEQUENCE [LARGE SCALE GENOMIC DNA]</scope>
    <source>
        <strain evidence="11 12">CQ-W70</strain>
    </source>
</reference>
<dbReference type="HAMAP" id="MF_01320_B">
    <property type="entry name" value="Ribosomal_uL2_B"/>
    <property type="match status" value="1"/>
</dbReference>
<evidence type="ECO:0000256" key="1">
    <source>
        <dbReference type="ARBA" id="ARBA00005636"/>
    </source>
</evidence>
<dbReference type="Gene3D" id="2.40.50.140">
    <property type="entry name" value="Nucleic acid-binding proteins"/>
    <property type="match status" value="1"/>
</dbReference>
<dbReference type="GO" id="GO:0016740">
    <property type="term" value="F:transferase activity"/>
    <property type="evidence" value="ECO:0007669"/>
    <property type="project" value="InterPro"/>
</dbReference>
<evidence type="ECO:0000256" key="6">
    <source>
        <dbReference type="ARBA" id="ARBA00035242"/>
    </source>
</evidence>
<dbReference type="AlphaFoldDB" id="A0A059Y929"/>
<dbReference type="InterPro" id="IPR005880">
    <property type="entry name" value="Ribosomal_uL2_bac/org-type"/>
</dbReference>
<gene>
    <name evidence="7 11" type="primary">rplB</name>
    <name evidence="11" type="ORF">K668_02930</name>
</gene>
<dbReference type="SMART" id="SM01383">
    <property type="entry name" value="Ribosomal_L2"/>
    <property type="match status" value="1"/>
</dbReference>
<dbReference type="GO" id="GO:0015934">
    <property type="term" value="C:large ribosomal subunit"/>
    <property type="evidence" value="ECO:0007669"/>
    <property type="project" value="InterPro"/>
</dbReference>
<evidence type="ECO:0000259" key="10">
    <source>
        <dbReference type="SMART" id="SM01383"/>
    </source>
</evidence>
<name>A0A059Y929_MYCBV</name>
<dbReference type="EMBL" id="CP005933">
    <property type="protein sequence ID" value="AIA34162.1"/>
    <property type="molecule type" value="Genomic_DNA"/>
</dbReference>
<dbReference type="Proteomes" id="UP000027182">
    <property type="component" value="Chromosome"/>
</dbReference>
<dbReference type="InterPro" id="IPR012340">
    <property type="entry name" value="NA-bd_OB-fold"/>
</dbReference>
<comment type="function">
    <text evidence="7">One of the primary rRNA binding proteins. Required for association of the 30S and 50S subunits to form the 70S ribosome, for tRNA binding and peptide bond formation. It has been suggested to have peptidyltransferase activity; this is somewhat controversial. Makes several contacts with the 16S rRNA in the 70S ribosome.</text>
</comment>
<keyword evidence="2 7" id="KW-0699">rRNA-binding</keyword>
<dbReference type="SUPFAM" id="SSF50104">
    <property type="entry name" value="Translation proteins SH3-like domain"/>
    <property type="match status" value="1"/>
</dbReference>
<keyword evidence="4 7" id="KW-0689">Ribosomal protein</keyword>
<accession>A0A059Y929</accession>
<dbReference type="PATRIC" id="fig|1316930.3.peg.600"/>
<evidence type="ECO:0000313" key="12">
    <source>
        <dbReference type="Proteomes" id="UP000027182"/>
    </source>
</evidence>
<evidence type="ECO:0000256" key="3">
    <source>
        <dbReference type="ARBA" id="ARBA00022884"/>
    </source>
</evidence>
<organism evidence="11 12">
    <name type="scientific">Mycoplasmopsis bovis CQ-W70</name>
    <dbReference type="NCBI Taxonomy" id="1316930"/>
    <lineage>
        <taxon>Bacteria</taxon>
        <taxon>Bacillati</taxon>
        <taxon>Mycoplasmatota</taxon>
        <taxon>Mycoplasmoidales</taxon>
        <taxon>Metamycoplasmataceae</taxon>
        <taxon>Mycoplasmopsis</taxon>
    </lineage>
</organism>
<dbReference type="InterPro" id="IPR022671">
    <property type="entry name" value="Ribosomal_uL2_CS"/>
</dbReference>
<dbReference type="InterPro" id="IPR008991">
    <property type="entry name" value="Translation_prot_SH3-like_sf"/>
</dbReference>